<dbReference type="InterPro" id="IPR001611">
    <property type="entry name" value="Leu-rich_rpt"/>
</dbReference>
<evidence type="ECO:0000313" key="2">
    <source>
        <dbReference type="EMBL" id="KRT92808.1"/>
    </source>
</evidence>
<dbReference type="InterPro" id="IPR037883">
    <property type="entry name" value="Knr4/Smi1-like_sf"/>
</dbReference>
<proteinExistence type="predicted"/>
<dbReference type="PROSITE" id="PS51450">
    <property type="entry name" value="LRR"/>
    <property type="match status" value="1"/>
</dbReference>
<dbReference type="OrthoDB" id="6989522at2"/>
<reference evidence="2 4" key="1">
    <citation type="journal article" date="2015" name="Int. J. Syst. Evol. Microbiol.">
        <title>Bacillus glycinifermentans sp. nov., isolated from fermented soybean paste.</title>
        <authorList>
            <person name="Kim S.J."/>
            <person name="Dunlap C.A."/>
            <person name="Kwon S.W."/>
            <person name="Rooney A.P."/>
        </authorList>
    </citation>
    <scope>NUCLEOTIDE SEQUENCE [LARGE SCALE GENOMIC DNA]</scope>
    <source>
        <strain evidence="2 4">GO-13</strain>
    </source>
</reference>
<dbReference type="SUPFAM" id="SSF160631">
    <property type="entry name" value="SMI1/KNR4-like"/>
    <property type="match status" value="1"/>
</dbReference>
<evidence type="ECO:0000313" key="3">
    <source>
        <dbReference type="EMBL" id="MEC0487211.1"/>
    </source>
</evidence>
<dbReference type="InterPro" id="IPR051873">
    <property type="entry name" value="KNR4/SMI1_regulator"/>
</dbReference>
<reference evidence="3 5" key="3">
    <citation type="submission" date="2023-03" db="EMBL/GenBank/DDBJ databases">
        <title>Agriculturally important microbes genome sequencing.</title>
        <authorList>
            <person name="Dunlap C."/>
        </authorList>
    </citation>
    <scope>NUCLEOTIDE SEQUENCE [LARGE SCALE GENOMIC DNA]</scope>
    <source>
        <strain evidence="3 5">CBP-3203</strain>
    </source>
</reference>
<dbReference type="InterPro" id="IPR018958">
    <property type="entry name" value="Knr4/Smi1-like_dom"/>
</dbReference>
<organism evidence="2 4">
    <name type="scientific">Bacillus glycinifermentans</name>
    <dbReference type="NCBI Taxonomy" id="1664069"/>
    <lineage>
        <taxon>Bacteria</taxon>
        <taxon>Bacillati</taxon>
        <taxon>Bacillota</taxon>
        <taxon>Bacilli</taxon>
        <taxon>Bacillales</taxon>
        <taxon>Bacillaceae</taxon>
        <taxon>Bacillus</taxon>
    </lineage>
</organism>
<evidence type="ECO:0000313" key="5">
    <source>
        <dbReference type="Proteomes" id="UP001341297"/>
    </source>
</evidence>
<evidence type="ECO:0000313" key="4">
    <source>
        <dbReference type="Proteomes" id="UP000036168"/>
    </source>
</evidence>
<dbReference type="Gene3D" id="3.80.10.10">
    <property type="entry name" value="Ribonuclease Inhibitor"/>
    <property type="match status" value="1"/>
</dbReference>
<gene>
    <name evidence="2" type="ORF">AB447_222130</name>
    <name evidence="3" type="ORF">P8828_20875</name>
</gene>
<dbReference type="Proteomes" id="UP001341297">
    <property type="component" value="Unassembled WGS sequence"/>
</dbReference>
<dbReference type="AlphaFoldDB" id="A0A0T6BME7"/>
<dbReference type="EMBL" id="LECW02000027">
    <property type="protein sequence ID" value="KRT92808.1"/>
    <property type="molecule type" value="Genomic_DNA"/>
</dbReference>
<dbReference type="STRING" id="1664069.BGLY_0160"/>
<dbReference type="EMBL" id="JARRTL010000028">
    <property type="protein sequence ID" value="MEC0487211.1"/>
    <property type="molecule type" value="Genomic_DNA"/>
</dbReference>
<dbReference type="SMART" id="SM00860">
    <property type="entry name" value="SMI1_KNR4"/>
    <property type="match status" value="1"/>
</dbReference>
<dbReference type="Pfam" id="PF09346">
    <property type="entry name" value="SMI1_KNR4"/>
    <property type="match status" value="1"/>
</dbReference>
<feature type="domain" description="Knr4/Smi1-like" evidence="1">
    <location>
        <begin position="24"/>
        <end position="162"/>
    </location>
</feature>
<dbReference type="PANTHER" id="PTHR47432:SF1">
    <property type="entry name" value="CELL WALL ASSEMBLY REGULATOR SMI1"/>
    <property type="match status" value="1"/>
</dbReference>
<sequence>MIQTMIKQLHAALNQHFRPFLNPPATEEDIQKAETEMDVAFPEELRELYLAHNGEKESGPGLFFGLPFLSLQEMLTEWRIWKGLEGDEELDEIDAYSVPPCWIKEKYVNRRWIPISRDYGGNHIGIDLDPDQEGKAGQVINFGRDEEIKYVIAHNVTDFLIYIINTLKNGHYTIDEYDDAVSWSYGKEEELHFLDAIRSMDLPVLHARPQEADLEHADRWFRQLDDRWTTIVETMAESPKAFCNKIRLRLTGRELTDIKPISICTDTRELILSANRIHDLTPLQSMIFLKKLYLVNNPVTDLTPIAQLKHLQYLNVAKTSVADLSPLADLSSLRELDMTDIQAAEYTPLSHCKNLESLKVNVYNEKQLIDISQISALKRLHIRGSEHVTEEEIKAIAGLKTLRFLTVENITLENVDFLGTLHTLQTLTLINSSVKDGTALAGLEHLKRLELESSEIANLKVVAQSPSLEEFAGSFDQFYVLKDICKKKVDFSKVIGEMSEEEEEIWSSYVSE</sequence>
<dbReference type="Proteomes" id="UP000036168">
    <property type="component" value="Unassembled WGS sequence"/>
</dbReference>
<dbReference type="PANTHER" id="PTHR47432">
    <property type="entry name" value="CELL WALL ASSEMBLY REGULATOR SMI1"/>
    <property type="match status" value="1"/>
</dbReference>
<accession>A0A0T6BME7</accession>
<name>A0A0T6BME7_9BACI</name>
<dbReference type="Gene3D" id="3.40.1580.10">
    <property type="entry name" value="SMI1/KNR4-like"/>
    <property type="match status" value="1"/>
</dbReference>
<comment type="caution">
    <text evidence="2">The sequence shown here is derived from an EMBL/GenBank/DDBJ whole genome shotgun (WGS) entry which is preliminary data.</text>
</comment>
<protein>
    <submittedName>
        <fullName evidence="3">SMI1/KNR4 family protein</fullName>
    </submittedName>
</protein>
<dbReference type="SUPFAM" id="SSF52058">
    <property type="entry name" value="L domain-like"/>
    <property type="match status" value="1"/>
</dbReference>
<dbReference type="RefSeq" id="WP_048354121.1">
    <property type="nucleotide sequence ID" value="NZ_CP023481.1"/>
</dbReference>
<dbReference type="InterPro" id="IPR032675">
    <property type="entry name" value="LRR_dom_sf"/>
</dbReference>
<evidence type="ECO:0000259" key="1">
    <source>
        <dbReference type="SMART" id="SM00860"/>
    </source>
</evidence>
<keyword evidence="5" id="KW-1185">Reference proteome</keyword>
<reference evidence="2" key="2">
    <citation type="submission" date="2015-10" db="EMBL/GenBank/DDBJ databases">
        <authorList>
            <person name="Gilbert D.G."/>
        </authorList>
    </citation>
    <scope>NUCLEOTIDE SEQUENCE</scope>
    <source>
        <strain evidence="2">GO-13</strain>
    </source>
</reference>